<dbReference type="AlphaFoldDB" id="A0A1G2B856"/>
<dbReference type="Proteomes" id="UP000176952">
    <property type="component" value="Unassembled WGS sequence"/>
</dbReference>
<evidence type="ECO:0000313" key="2">
    <source>
        <dbReference type="EMBL" id="OGY85364.1"/>
    </source>
</evidence>
<feature type="region of interest" description="Disordered" evidence="1">
    <location>
        <begin position="307"/>
        <end position="338"/>
    </location>
</feature>
<feature type="compositionally biased region" description="Polar residues" evidence="1">
    <location>
        <begin position="123"/>
        <end position="132"/>
    </location>
</feature>
<feature type="compositionally biased region" description="Basic and acidic residues" evidence="1">
    <location>
        <begin position="172"/>
        <end position="186"/>
    </location>
</feature>
<name>A0A1G2B856_9BACT</name>
<dbReference type="EMBL" id="MHKD01000002">
    <property type="protein sequence ID" value="OGY85364.1"/>
    <property type="molecule type" value="Genomic_DNA"/>
</dbReference>
<accession>A0A1G2B856</accession>
<organism evidence="2 3">
    <name type="scientific">Candidatus Kerfeldbacteria bacterium RIFCSPHIGHO2_12_FULL_48_17</name>
    <dbReference type="NCBI Taxonomy" id="1798542"/>
    <lineage>
        <taxon>Bacteria</taxon>
        <taxon>Candidatus Kerfeldiibacteriota</taxon>
    </lineage>
</organism>
<evidence type="ECO:0000313" key="3">
    <source>
        <dbReference type="Proteomes" id="UP000176952"/>
    </source>
</evidence>
<feature type="compositionally biased region" description="Pro residues" evidence="1">
    <location>
        <begin position="200"/>
        <end position="213"/>
    </location>
</feature>
<protein>
    <submittedName>
        <fullName evidence="2">Uncharacterized protein</fullName>
    </submittedName>
</protein>
<feature type="compositionally biased region" description="Gly residues" evidence="1">
    <location>
        <begin position="323"/>
        <end position="332"/>
    </location>
</feature>
<evidence type="ECO:0000256" key="1">
    <source>
        <dbReference type="SAM" id="MobiDB-lite"/>
    </source>
</evidence>
<feature type="region of interest" description="Disordered" evidence="1">
    <location>
        <begin position="109"/>
        <end position="218"/>
    </location>
</feature>
<dbReference type="STRING" id="1798542.A3F54_03055"/>
<sequence length="338" mass="38312">MTNSFGTAFQVGASKNVNFRSENLGRLRTTRYLWPQIFKVQVAELNHKSIKKSSHREKVPKSAIHAPKYPNHKKSGIINSIFKTKTPQTMAQNNPNSRFDRLRSLINRKPTQEIPLEPPRQPAPNQYPNRQPTPAMHRMEPGRSYRPDQLPRPPEAQPSRTEQRPPQPEQYRQPEQRQPTERREQPRPQARQQQRQPTAAQPPTPTAPPPPPGQKSATYHQVETILEEGLEESWRTMNPQEQQMFKLEGEVTTSLISDLIATAKATAEAVLDLIKNWLKLIPRVNTFFLEQQGKIKTDKIITLTQTQNNQIQPPLSTKNSGASGPGPAGGQGIEIEKG</sequence>
<proteinExistence type="predicted"/>
<gene>
    <name evidence="2" type="ORF">A3F54_03055</name>
</gene>
<feature type="compositionally biased region" description="Basic and acidic residues" evidence="1">
    <location>
        <begin position="137"/>
        <end position="146"/>
    </location>
</feature>
<reference evidence="2 3" key="1">
    <citation type="journal article" date="2016" name="Nat. Commun.">
        <title>Thousands of microbial genomes shed light on interconnected biogeochemical processes in an aquifer system.</title>
        <authorList>
            <person name="Anantharaman K."/>
            <person name="Brown C.T."/>
            <person name="Hug L.A."/>
            <person name="Sharon I."/>
            <person name="Castelle C.J."/>
            <person name="Probst A.J."/>
            <person name="Thomas B.C."/>
            <person name="Singh A."/>
            <person name="Wilkins M.J."/>
            <person name="Karaoz U."/>
            <person name="Brodie E.L."/>
            <person name="Williams K.H."/>
            <person name="Hubbard S.S."/>
            <person name="Banfield J.F."/>
        </authorList>
    </citation>
    <scope>NUCLEOTIDE SEQUENCE [LARGE SCALE GENOMIC DNA]</scope>
</reference>
<comment type="caution">
    <text evidence="2">The sequence shown here is derived from an EMBL/GenBank/DDBJ whole genome shotgun (WGS) entry which is preliminary data.</text>
</comment>
<feature type="compositionally biased region" description="Low complexity" evidence="1">
    <location>
        <begin position="187"/>
        <end position="199"/>
    </location>
</feature>